<gene>
    <name evidence="1" type="ORF">PYW07_005895</name>
</gene>
<dbReference type="Pfam" id="PF14868">
    <property type="entry name" value="DUF4487"/>
    <property type="match status" value="1"/>
</dbReference>
<accession>A0AAD7YKD8</accession>
<dbReference type="PANTHER" id="PTHR16071:SF2">
    <property type="entry name" value="FIGNL1-INTERACTING REGULATOR OF RECOMBINATION AND MITOSIS"/>
    <property type="match status" value="1"/>
</dbReference>
<keyword evidence="2" id="KW-1185">Reference proteome</keyword>
<sequence length="889" mass="102146">MDDSQSSDFLSVSTDMFCNSPTDPVIMDTVTYESLVLNTKSAFSGIKNEIKKSTFSVYFSNLLNDCCNCISQSLDLVTELLAETSLKQNKLKEYMNDAVCLLQLLSDLIKNVIETIAMACCSMKMFPTVTGRIIMLVFGHCKDSESLYGNRINCVAQQLKDLFRTCHELQLTYLMVLEKHFIFDLTEREEQDVLIEALDINLKIAEIVESLDVKTMAEQWKAYTVICDKYSTCLMDKKIHSDSTRILCSMATNNIRIALEENQEEKLVLRSLKISSFALKILLRVFNTFKHAVTIDHTSLVELLLYIYLNNEAYLHTMRGKSPETVSLVNNNITGPAHTLLNELMMTDKVIALICNYDINDISKDDKLLGMILLVISIMNTLVQKSGEQSFKVAKNKLINVVYNLLPHCHVWFNMGLKFKCEKISREIQTYGLYEYFLTQTFTLTATMSSEEMNVLEKRMLEAVLSTDCWSALFSANLWGLLARTSSRQFLLTQVISLSKMYQSLENNNLFANSPQKVHLTYTLNGLFEVMHDEDKIKVYNMFPINEDKNMNLWCCLKLYNLPNEIQLDAEMHVMEKFKFEMRDENAVDIDELLKVMNLASSCSIIDTEDDMETLIIQAWMKACPKNLPDITKEINTGTLWYYRFIEGLVALTTSAERIFYRSSVNLVKVLHIISQIVQSGCKELKLLLINILCKLATFEAYDMNKHLVDSIRTRALSELFQDADSTVKNKLFNTLRKYRTDNTLDRIVSKIVNEDDSLRETWNCFKRHGRLKKEDINLKQHLECTTDFKYCHKCGQNVEEFIDSGSVKIQKSSSNNFDFVDIDSLFDGESDAEPACKKVKLNTNEVEQIISRLETDASSLCQIKENIFTTEYLNRIKIVCNKLNNILD</sequence>
<protein>
    <submittedName>
        <fullName evidence="1">Uncharacterized protein</fullName>
    </submittedName>
</protein>
<name>A0AAD7YKD8_MYTSE</name>
<dbReference type="EMBL" id="JARGEI010000016">
    <property type="protein sequence ID" value="KAJ8717965.1"/>
    <property type="molecule type" value="Genomic_DNA"/>
</dbReference>
<dbReference type="Proteomes" id="UP001231518">
    <property type="component" value="Chromosome 18"/>
</dbReference>
<proteinExistence type="predicted"/>
<dbReference type="AlphaFoldDB" id="A0AAD7YKD8"/>
<dbReference type="InterPro" id="IPR027902">
    <property type="entry name" value="DUF4487"/>
</dbReference>
<organism evidence="1 2">
    <name type="scientific">Mythimna separata</name>
    <name type="common">Oriental armyworm</name>
    <name type="synonym">Pseudaletia separata</name>
    <dbReference type="NCBI Taxonomy" id="271217"/>
    <lineage>
        <taxon>Eukaryota</taxon>
        <taxon>Metazoa</taxon>
        <taxon>Ecdysozoa</taxon>
        <taxon>Arthropoda</taxon>
        <taxon>Hexapoda</taxon>
        <taxon>Insecta</taxon>
        <taxon>Pterygota</taxon>
        <taxon>Neoptera</taxon>
        <taxon>Endopterygota</taxon>
        <taxon>Lepidoptera</taxon>
        <taxon>Glossata</taxon>
        <taxon>Ditrysia</taxon>
        <taxon>Noctuoidea</taxon>
        <taxon>Noctuidae</taxon>
        <taxon>Noctuinae</taxon>
        <taxon>Hadenini</taxon>
        <taxon>Mythimna</taxon>
    </lineage>
</organism>
<evidence type="ECO:0000313" key="1">
    <source>
        <dbReference type="EMBL" id="KAJ8717965.1"/>
    </source>
</evidence>
<comment type="caution">
    <text evidence="1">The sequence shown here is derived from an EMBL/GenBank/DDBJ whole genome shotgun (WGS) entry which is preliminary data.</text>
</comment>
<evidence type="ECO:0000313" key="2">
    <source>
        <dbReference type="Proteomes" id="UP001231518"/>
    </source>
</evidence>
<reference evidence="1" key="1">
    <citation type="submission" date="2023-03" db="EMBL/GenBank/DDBJ databases">
        <title>Chromosome-level genomes of two armyworms, Mythimna separata and Mythimna loreyi, provide insights into the biosynthesis and reception of sex pheromones.</title>
        <authorList>
            <person name="Zhao H."/>
        </authorList>
    </citation>
    <scope>NUCLEOTIDE SEQUENCE</scope>
    <source>
        <strain evidence="1">BeijingLab</strain>
        <tissue evidence="1">Pupa</tissue>
    </source>
</reference>
<dbReference type="PANTHER" id="PTHR16071">
    <property type="entry name" value="CHROMOSOME 1 OPEN READING FRAME 112"/>
    <property type="match status" value="1"/>
</dbReference>